<dbReference type="InterPro" id="IPR016169">
    <property type="entry name" value="FAD-bd_PCMH_sub2"/>
</dbReference>
<proteinExistence type="inferred from homology"/>
<evidence type="ECO:0000256" key="4">
    <source>
        <dbReference type="ARBA" id="ARBA00022827"/>
    </source>
</evidence>
<dbReference type="InterPro" id="IPR036318">
    <property type="entry name" value="FAD-bd_PCMH-like_sf"/>
</dbReference>
<keyword evidence="5" id="KW-0560">Oxidoreductase</keyword>
<keyword evidence="7" id="KW-1185">Reference proteome</keyword>
<dbReference type="EMBL" id="MU827784">
    <property type="protein sequence ID" value="KAJ7334487.1"/>
    <property type="molecule type" value="Genomic_DNA"/>
</dbReference>
<sequence>MVCMFTLPDANTSHFTELVTASGDVIKASGNENPELFWGMKGYGFNFGVVTSMTFQLYDIPGNVIGGDLYYPISKAPGVFKVIRDFVREKADNRISVFMMVTFQHSG</sequence>
<evidence type="ECO:0000256" key="2">
    <source>
        <dbReference type="ARBA" id="ARBA00005466"/>
    </source>
</evidence>
<evidence type="ECO:0000313" key="7">
    <source>
        <dbReference type="Proteomes" id="UP001163046"/>
    </source>
</evidence>
<evidence type="ECO:0000256" key="1">
    <source>
        <dbReference type="ARBA" id="ARBA00001974"/>
    </source>
</evidence>
<evidence type="ECO:0000256" key="3">
    <source>
        <dbReference type="ARBA" id="ARBA00022630"/>
    </source>
</evidence>
<dbReference type="AlphaFoldDB" id="A0A9W9YD83"/>
<dbReference type="PANTHER" id="PTHR42973:SF39">
    <property type="entry name" value="FAD-BINDING PCMH-TYPE DOMAIN-CONTAINING PROTEIN"/>
    <property type="match status" value="1"/>
</dbReference>
<accession>A0A9W9YD83</accession>
<comment type="similarity">
    <text evidence="2">Belongs to the oxygen-dependent FAD-linked oxidoreductase family.</text>
</comment>
<dbReference type="Gene3D" id="3.30.465.10">
    <property type="match status" value="1"/>
</dbReference>
<keyword evidence="3" id="KW-0285">Flavoprotein</keyword>
<reference evidence="6" key="1">
    <citation type="submission" date="2023-01" db="EMBL/GenBank/DDBJ databases">
        <title>Genome assembly of the deep-sea coral Lophelia pertusa.</title>
        <authorList>
            <person name="Herrera S."/>
            <person name="Cordes E."/>
        </authorList>
    </citation>
    <scope>NUCLEOTIDE SEQUENCE</scope>
    <source>
        <strain evidence="6">USNM1676648</strain>
        <tissue evidence="6">Polyp</tissue>
    </source>
</reference>
<dbReference type="Proteomes" id="UP001163046">
    <property type="component" value="Unassembled WGS sequence"/>
</dbReference>
<keyword evidence="4" id="KW-0274">FAD</keyword>
<dbReference type="OrthoDB" id="5954934at2759"/>
<comment type="cofactor">
    <cofactor evidence="1">
        <name>FAD</name>
        <dbReference type="ChEBI" id="CHEBI:57692"/>
    </cofactor>
</comment>
<comment type="caution">
    <text evidence="6">The sequence shown here is derived from an EMBL/GenBank/DDBJ whole genome shotgun (WGS) entry which is preliminary data.</text>
</comment>
<dbReference type="GO" id="GO:0016491">
    <property type="term" value="F:oxidoreductase activity"/>
    <property type="evidence" value="ECO:0007669"/>
    <property type="project" value="UniProtKB-KW"/>
</dbReference>
<dbReference type="SUPFAM" id="SSF56176">
    <property type="entry name" value="FAD-binding/transporter-associated domain-like"/>
    <property type="match status" value="1"/>
</dbReference>
<gene>
    <name evidence="6" type="ORF">OS493_014808</name>
</gene>
<dbReference type="PANTHER" id="PTHR42973">
    <property type="entry name" value="BINDING OXIDOREDUCTASE, PUTATIVE (AFU_ORTHOLOGUE AFUA_1G17690)-RELATED"/>
    <property type="match status" value="1"/>
</dbReference>
<dbReference type="InterPro" id="IPR050416">
    <property type="entry name" value="FAD-linked_Oxidoreductase"/>
</dbReference>
<organism evidence="6 7">
    <name type="scientific">Desmophyllum pertusum</name>
    <dbReference type="NCBI Taxonomy" id="174260"/>
    <lineage>
        <taxon>Eukaryota</taxon>
        <taxon>Metazoa</taxon>
        <taxon>Cnidaria</taxon>
        <taxon>Anthozoa</taxon>
        <taxon>Hexacorallia</taxon>
        <taxon>Scleractinia</taxon>
        <taxon>Caryophylliina</taxon>
        <taxon>Caryophylliidae</taxon>
        <taxon>Desmophyllum</taxon>
    </lineage>
</organism>
<evidence type="ECO:0000256" key="5">
    <source>
        <dbReference type="ARBA" id="ARBA00023002"/>
    </source>
</evidence>
<evidence type="ECO:0000313" key="6">
    <source>
        <dbReference type="EMBL" id="KAJ7334487.1"/>
    </source>
</evidence>
<dbReference type="Gene3D" id="3.40.462.20">
    <property type="match status" value="1"/>
</dbReference>
<name>A0A9W9YD83_9CNID</name>
<dbReference type="GO" id="GO:0050660">
    <property type="term" value="F:flavin adenine dinucleotide binding"/>
    <property type="evidence" value="ECO:0007669"/>
    <property type="project" value="InterPro"/>
</dbReference>
<protein>
    <submittedName>
        <fullName evidence="6">Uncharacterized protein</fullName>
    </submittedName>
</protein>